<dbReference type="Pfam" id="PF25893">
    <property type="entry name" value="HH_CzcB"/>
    <property type="match status" value="1"/>
</dbReference>
<dbReference type="InterPro" id="IPR058649">
    <property type="entry name" value="CzcB_C"/>
</dbReference>
<keyword evidence="5" id="KW-1133">Transmembrane helix</keyword>
<feature type="domain" description="CzcB-like C-terminal circularly permuted SH3-like" evidence="9">
    <location>
        <begin position="383"/>
        <end position="444"/>
    </location>
</feature>
<dbReference type="PANTHER" id="PTHR30097:SF4">
    <property type="entry name" value="SLR6042 PROTEIN"/>
    <property type="match status" value="1"/>
</dbReference>
<dbReference type="GO" id="GO:0016020">
    <property type="term" value="C:membrane"/>
    <property type="evidence" value="ECO:0007669"/>
    <property type="project" value="InterPro"/>
</dbReference>
<feature type="coiled-coil region" evidence="3">
    <location>
        <begin position="191"/>
        <end position="242"/>
    </location>
</feature>
<dbReference type="Gene3D" id="2.40.30.170">
    <property type="match status" value="1"/>
</dbReference>
<dbReference type="InterPro" id="IPR006143">
    <property type="entry name" value="RND_pump_MFP"/>
</dbReference>
<keyword evidence="11" id="KW-1185">Reference proteome</keyword>
<dbReference type="SUPFAM" id="SSF111369">
    <property type="entry name" value="HlyD-like secretion proteins"/>
    <property type="match status" value="1"/>
</dbReference>
<evidence type="ECO:0000256" key="5">
    <source>
        <dbReference type="SAM" id="Phobius"/>
    </source>
</evidence>
<dbReference type="PROSITE" id="PS51257">
    <property type="entry name" value="PROKAR_LIPOPROTEIN"/>
    <property type="match status" value="1"/>
</dbReference>
<dbReference type="GO" id="GO:0046914">
    <property type="term" value="F:transition metal ion binding"/>
    <property type="evidence" value="ECO:0007669"/>
    <property type="project" value="TreeGrafter"/>
</dbReference>
<evidence type="ECO:0000259" key="9">
    <source>
        <dbReference type="Pfam" id="PF25975"/>
    </source>
</evidence>
<evidence type="ECO:0000313" key="11">
    <source>
        <dbReference type="Proteomes" id="UP000220246"/>
    </source>
</evidence>
<gene>
    <name evidence="10" type="ORF">CRM82_11600</name>
</gene>
<evidence type="ECO:0000256" key="1">
    <source>
        <dbReference type="ARBA" id="ARBA00009477"/>
    </source>
</evidence>
<dbReference type="GO" id="GO:0022857">
    <property type="term" value="F:transmembrane transporter activity"/>
    <property type="evidence" value="ECO:0007669"/>
    <property type="project" value="InterPro"/>
</dbReference>
<proteinExistence type="inferred from homology"/>
<dbReference type="EMBL" id="PDEA01000001">
    <property type="protein sequence ID" value="PEH89154.1"/>
    <property type="molecule type" value="Genomic_DNA"/>
</dbReference>
<dbReference type="GeneID" id="80801255"/>
<evidence type="ECO:0000256" key="3">
    <source>
        <dbReference type="SAM" id="Coils"/>
    </source>
</evidence>
<name>A0A2A7UVA4_COMTR</name>
<keyword evidence="2" id="KW-0813">Transport</keyword>
<dbReference type="AlphaFoldDB" id="A0A2A7UVA4"/>
<organism evidence="10 11">
    <name type="scientific">Comamonas terrigena</name>
    <dbReference type="NCBI Taxonomy" id="32013"/>
    <lineage>
        <taxon>Bacteria</taxon>
        <taxon>Pseudomonadati</taxon>
        <taxon>Pseudomonadota</taxon>
        <taxon>Betaproteobacteria</taxon>
        <taxon>Burkholderiales</taxon>
        <taxon>Comamonadaceae</taxon>
        <taxon>Comamonas</taxon>
    </lineage>
</organism>
<protein>
    <submittedName>
        <fullName evidence="10">Efflux RND transporter periplasmic adaptor subunit</fullName>
    </submittedName>
</protein>
<evidence type="ECO:0000259" key="8">
    <source>
        <dbReference type="Pfam" id="PF25973"/>
    </source>
</evidence>
<evidence type="ECO:0000259" key="6">
    <source>
        <dbReference type="Pfam" id="PF25893"/>
    </source>
</evidence>
<dbReference type="Gene3D" id="2.40.420.20">
    <property type="match status" value="1"/>
</dbReference>
<dbReference type="STRING" id="1219032.GCA_001515545_01379"/>
<evidence type="ECO:0000313" key="10">
    <source>
        <dbReference type="EMBL" id="PEH89154.1"/>
    </source>
</evidence>
<dbReference type="OrthoDB" id="9768185at2"/>
<comment type="caution">
    <text evidence="10">The sequence shown here is derived from an EMBL/GenBank/DDBJ whole genome shotgun (WGS) entry which is preliminary data.</text>
</comment>
<dbReference type="GO" id="GO:0060003">
    <property type="term" value="P:copper ion export"/>
    <property type="evidence" value="ECO:0007669"/>
    <property type="project" value="TreeGrafter"/>
</dbReference>
<dbReference type="InterPro" id="IPR058792">
    <property type="entry name" value="Beta-barrel_RND_2"/>
</dbReference>
<dbReference type="InterPro" id="IPR058647">
    <property type="entry name" value="BSH_CzcB-like"/>
</dbReference>
<dbReference type="GO" id="GO:0030288">
    <property type="term" value="C:outer membrane-bounded periplasmic space"/>
    <property type="evidence" value="ECO:0007669"/>
    <property type="project" value="TreeGrafter"/>
</dbReference>
<dbReference type="Gene3D" id="2.40.50.100">
    <property type="match status" value="1"/>
</dbReference>
<feature type="domain" description="CzcB-like alpha-helical hairpin" evidence="6">
    <location>
        <begin position="193"/>
        <end position="252"/>
    </location>
</feature>
<feature type="domain" description="CzcB-like barrel-sandwich hybrid" evidence="8">
    <location>
        <begin position="154"/>
        <end position="298"/>
    </location>
</feature>
<accession>A0A2A7UVA4</accession>
<dbReference type="Pfam" id="PF25954">
    <property type="entry name" value="Beta-barrel_RND_2"/>
    <property type="match status" value="1"/>
</dbReference>
<keyword evidence="5" id="KW-0812">Transmembrane</keyword>
<keyword evidence="5" id="KW-0472">Membrane</keyword>
<evidence type="ECO:0000256" key="2">
    <source>
        <dbReference type="ARBA" id="ARBA00022448"/>
    </source>
</evidence>
<keyword evidence="3" id="KW-0175">Coiled coil</keyword>
<dbReference type="NCBIfam" id="TIGR01730">
    <property type="entry name" value="RND_mfp"/>
    <property type="match status" value="1"/>
</dbReference>
<evidence type="ECO:0000259" key="7">
    <source>
        <dbReference type="Pfam" id="PF25954"/>
    </source>
</evidence>
<feature type="transmembrane region" description="Helical" evidence="5">
    <location>
        <begin position="16"/>
        <end position="35"/>
    </location>
</feature>
<dbReference type="Proteomes" id="UP000220246">
    <property type="component" value="Unassembled WGS sequence"/>
</dbReference>
<dbReference type="PANTHER" id="PTHR30097">
    <property type="entry name" value="CATION EFFLUX SYSTEM PROTEIN CUSB"/>
    <property type="match status" value="1"/>
</dbReference>
<feature type="region of interest" description="Disordered" evidence="4">
    <location>
        <begin position="41"/>
        <end position="116"/>
    </location>
</feature>
<evidence type="ECO:0000256" key="4">
    <source>
        <dbReference type="SAM" id="MobiDB-lite"/>
    </source>
</evidence>
<dbReference type="InterPro" id="IPR051909">
    <property type="entry name" value="MFP_Cation_Efflux"/>
</dbReference>
<dbReference type="Gene3D" id="1.10.287.470">
    <property type="entry name" value="Helix hairpin bin"/>
    <property type="match status" value="1"/>
</dbReference>
<dbReference type="RefSeq" id="WP_066534831.1">
    <property type="nucleotide sequence ID" value="NZ_PDEA01000001.1"/>
</dbReference>
<dbReference type="Pfam" id="PF25975">
    <property type="entry name" value="CzcB_C"/>
    <property type="match status" value="1"/>
</dbReference>
<feature type="domain" description="CusB-like beta-barrel" evidence="7">
    <location>
        <begin position="302"/>
        <end position="374"/>
    </location>
</feature>
<dbReference type="GO" id="GO:0015679">
    <property type="term" value="P:plasma membrane copper ion transport"/>
    <property type="evidence" value="ECO:0007669"/>
    <property type="project" value="TreeGrafter"/>
</dbReference>
<dbReference type="InterPro" id="IPR058648">
    <property type="entry name" value="HH_CzcB-like"/>
</dbReference>
<dbReference type="FunFam" id="2.40.30.170:FF:000010">
    <property type="entry name" value="Efflux RND transporter periplasmic adaptor subunit"/>
    <property type="match status" value="1"/>
</dbReference>
<reference evidence="11" key="1">
    <citation type="submission" date="2017-09" db="EMBL/GenBank/DDBJ databases">
        <title>FDA dAtabase for Regulatory Grade micrObial Sequences (FDA-ARGOS): Supporting development and validation of Infectious Disease Dx tests.</title>
        <authorList>
            <person name="Minogue T."/>
            <person name="Wolcott M."/>
            <person name="Wasieloski L."/>
            <person name="Aguilar W."/>
            <person name="Moore D."/>
            <person name="Tallon L."/>
            <person name="Sadzewicz L."/>
            <person name="Ott S."/>
            <person name="Zhao X."/>
            <person name="Nagaraj S."/>
            <person name="Vavikolanu K."/>
            <person name="Aluvathingal J."/>
            <person name="Nadendla S."/>
            <person name="Sichtig H."/>
        </authorList>
    </citation>
    <scope>NUCLEOTIDE SEQUENCE [LARGE SCALE GENOMIC DNA]</scope>
    <source>
        <strain evidence="11">FDAARGOS_394</strain>
    </source>
</reference>
<comment type="similarity">
    <text evidence="1">Belongs to the membrane fusion protein (MFP) (TC 8.A.1) family.</text>
</comment>
<sequence>MSEPKQFDASLSAPKHWIAVAAILACGMVAGALILRTPGTPTPAAASGHADADAHQDGEHHGQPAEKHGDHQEADKHSDEEHHDAKTDTADKEKTASAANPHGEDAHGPEEEEGLVPLSEAQSKKAGVTLAQAGAAAIRKEVLLPGEIRLDEDRTAHVVPRVAGIVASVHARLGEQVAKGQLLAVIHSATVSDQRSELQTAQKRLVLAQNTFQREKQLWEEKISAEQDYLQARQALQEAEIAVTNTSQKLAAMGAGSGGSGGSSRYELRAPLAGVVVEKHLTVGESVTESTASFTVSNLSAVWAEINVAAPQLPYVIVGAPVTVRATAFESAAEGKIAYVGALIGEQTRTAPARVALANPQGVWRPGLFVEVKVLADAAQVPVAVDAKAIQRPNGKDNVVFVPAQGGYKAQRVQLGRSDGKTTEVTAGLQAGQDYVKDGSFLLKAELGKASAEHTH</sequence>
<dbReference type="Pfam" id="PF25973">
    <property type="entry name" value="BSH_CzcB"/>
    <property type="match status" value="1"/>
</dbReference>
<feature type="compositionally biased region" description="Basic and acidic residues" evidence="4">
    <location>
        <begin position="50"/>
        <end position="95"/>
    </location>
</feature>